<evidence type="ECO:0000256" key="9">
    <source>
        <dbReference type="SAM" id="MobiDB-lite"/>
    </source>
</evidence>
<evidence type="ECO:0000259" key="12">
    <source>
        <dbReference type="PROSITE" id="PS50929"/>
    </source>
</evidence>
<feature type="domain" description="ABC transporter" evidence="11">
    <location>
        <begin position="353"/>
        <end position="591"/>
    </location>
</feature>
<keyword evidence="8 10" id="KW-0472">Membrane</keyword>
<dbReference type="GO" id="GO:0140359">
    <property type="term" value="F:ABC-type transporter activity"/>
    <property type="evidence" value="ECO:0007669"/>
    <property type="project" value="InterPro"/>
</dbReference>
<evidence type="ECO:0000256" key="4">
    <source>
        <dbReference type="ARBA" id="ARBA00022692"/>
    </source>
</evidence>
<dbReference type="GO" id="GO:0005524">
    <property type="term" value="F:ATP binding"/>
    <property type="evidence" value="ECO:0007669"/>
    <property type="project" value="UniProtKB-KW"/>
</dbReference>
<protein>
    <submittedName>
        <fullName evidence="13">ABC transporter</fullName>
    </submittedName>
</protein>
<keyword evidence="3" id="KW-1003">Cell membrane</keyword>
<keyword evidence="14" id="KW-1185">Reference proteome</keyword>
<evidence type="ECO:0000313" key="13">
    <source>
        <dbReference type="EMBL" id="PNU02152.1"/>
    </source>
</evidence>
<keyword evidence="6" id="KW-0067">ATP-binding</keyword>
<dbReference type="Proteomes" id="UP000236327">
    <property type="component" value="Unassembled WGS sequence"/>
</dbReference>
<evidence type="ECO:0000256" key="1">
    <source>
        <dbReference type="ARBA" id="ARBA00004651"/>
    </source>
</evidence>
<dbReference type="RefSeq" id="WP_211295160.1">
    <property type="nucleotide sequence ID" value="NZ_LYMM01000084.1"/>
</dbReference>
<organism evidence="13 14">
    <name type="scientific">Novosphingobium guangzhouense</name>
    <dbReference type="NCBI Taxonomy" id="1850347"/>
    <lineage>
        <taxon>Bacteria</taxon>
        <taxon>Pseudomonadati</taxon>
        <taxon>Pseudomonadota</taxon>
        <taxon>Alphaproteobacteria</taxon>
        <taxon>Sphingomonadales</taxon>
        <taxon>Sphingomonadaceae</taxon>
        <taxon>Novosphingobium</taxon>
    </lineage>
</organism>
<sequence length="613" mass="65768">MSLAEASLAETTESLTPEAAQGPDYLAPLRLMRGHLGDSSARLAFAIGLATLGVFAELVPVWAVYRLVAAAVAGTLDWPLVTTHAAIAALGVIVGFAAMGLALGQSHLVAFDVIHRVRLAAARHMARLPLGYFAERPSGDAKKQVVDEPEKLEAIVAHGLPEGVSSVATWLAVSIWLFAVDWRMALAAIVLTPVSFVLLGIGMKRGGTYATAYQRANARMNAAIVEYLAGMPVVKVFNRTRDSFAETSAAARAYADIETRWARAYLPLGGAFYMLVIANIVVILPVGLMLVKAGTLDLPTLLLFVILGANYSQPLLKLFNQFHGLAHIAMGSSAVTDLLAQEPQADSGRRVILRNHDVAFEKVRFGYGQNDVLHGVGFLARTGEVTALVGPSGSGKSTIAALVARFRDVREGNVSIGGVDVRDMAIDQLMETVAFVFQDTFLFSDTIAANIRFGNPDASDDQVRAAAEAARAHDFIMALDHGYDTPLGEQGRTLSGGERQRIAIARAILKDAPVIVLDEATAFADPDNEAAIQDAIAALTKGRTLIVVAHRLHTIMAADQILCIDRGHVAERGRHRQLLEQNGLYARLWEDYLHARNTPLRPANAATITQEAV</sequence>
<accession>A0A2K2FTP3</accession>
<dbReference type="FunFam" id="3.40.50.300:FF:000221">
    <property type="entry name" value="Multidrug ABC transporter ATP-binding protein"/>
    <property type="match status" value="1"/>
</dbReference>
<feature type="transmembrane region" description="Helical" evidence="10">
    <location>
        <begin position="85"/>
        <end position="104"/>
    </location>
</feature>
<name>A0A2K2FTP3_9SPHN</name>
<dbReference type="AlphaFoldDB" id="A0A2K2FTP3"/>
<dbReference type="SUPFAM" id="SSF52540">
    <property type="entry name" value="P-loop containing nucleoside triphosphate hydrolases"/>
    <property type="match status" value="1"/>
</dbReference>
<evidence type="ECO:0000256" key="5">
    <source>
        <dbReference type="ARBA" id="ARBA00022741"/>
    </source>
</evidence>
<gene>
    <name evidence="13" type="ORF">A8V01_09755</name>
</gene>
<keyword evidence="4 10" id="KW-0812">Transmembrane</keyword>
<dbReference type="InterPro" id="IPR017871">
    <property type="entry name" value="ABC_transporter-like_CS"/>
</dbReference>
<dbReference type="InterPro" id="IPR027417">
    <property type="entry name" value="P-loop_NTPase"/>
</dbReference>
<dbReference type="Gene3D" id="3.40.50.300">
    <property type="entry name" value="P-loop containing nucleotide triphosphate hydrolases"/>
    <property type="match status" value="1"/>
</dbReference>
<keyword evidence="2" id="KW-0813">Transport</keyword>
<dbReference type="Pfam" id="PF00005">
    <property type="entry name" value="ABC_tran"/>
    <property type="match status" value="1"/>
</dbReference>
<keyword evidence="5" id="KW-0547">Nucleotide-binding</keyword>
<keyword evidence="7 10" id="KW-1133">Transmembrane helix</keyword>
<dbReference type="PROSITE" id="PS00211">
    <property type="entry name" value="ABC_TRANSPORTER_1"/>
    <property type="match status" value="1"/>
</dbReference>
<feature type="domain" description="ABC transmembrane type-1" evidence="12">
    <location>
        <begin position="44"/>
        <end position="327"/>
    </location>
</feature>
<comment type="caution">
    <text evidence="13">The sequence shown here is derived from an EMBL/GenBank/DDBJ whole genome shotgun (WGS) entry which is preliminary data.</text>
</comment>
<evidence type="ECO:0000259" key="11">
    <source>
        <dbReference type="PROSITE" id="PS50893"/>
    </source>
</evidence>
<dbReference type="Pfam" id="PF00664">
    <property type="entry name" value="ABC_membrane"/>
    <property type="match status" value="1"/>
</dbReference>
<dbReference type="GO" id="GO:0005886">
    <property type="term" value="C:plasma membrane"/>
    <property type="evidence" value="ECO:0007669"/>
    <property type="project" value="UniProtKB-SubCell"/>
</dbReference>
<feature type="transmembrane region" description="Helical" evidence="10">
    <location>
        <begin position="43"/>
        <end position="65"/>
    </location>
</feature>
<dbReference type="InterPro" id="IPR003593">
    <property type="entry name" value="AAA+_ATPase"/>
</dbReference>
<dbReference type="SUPFAM" id="SSF90123">
    <property type="entry name" value="ABC transporter transmembrane region"/>
    <property type="match status" value="1"/>
</dbReference>
<dbReference type="InterPro" id="IPR011527">
    <property type="entry name" value="ABC1_TM_dom"/>
</dbReference>
<dbReference type="PANTHER" id="PTHR24221:SF397">
    <property type="entry name" value="ABC TRANSPORTER, ATP-BINDING TRANSMEMBRANE PROTEIN"/>
    <property type="match status" value="1"/>
</dbReference>
<feature type="region of interest" description="Disordered" evidence="9">
    <location>
        <begin position="1"/>
        <end position="20"/>
    </location>
</feature>
<evidence type="ECO:0000256" key="2">
    <source>
        <dbReference type="ARBA" id="ARBA00022448"/>
    </source>
</evidence>
<proteinExistence type="predicted"/>
<feature type="transmembrane region" description="Helical" evidence="10">
    <location>
        <begin position="271"/>
        <end position="291"/>
    </location>
</feature>
<dbReference type="GO" id="GO:0016887">
    <property type="term" value="F:ATP hydrolysis activity"/>
    <property type="evidence" value="ECO:0007669"/>
    <property type="project" value="InterPro"/>
</dbReference>
<dbReference type="InterPro" id="IPR003439">
    <property type="entry name" value="ABC_transporter-like_ATP-bd"/>
</dbReference>
<dbReference type="SMART" id="SM00382">
    <property type="entry name" value="AAA"/>
    <property type="match status" value="1"/>
</dbReference>
<evidence type="ECO:0000256" key="6">
    <source>
        <dbReference type="ARBA" id="ARBA00022840"/>
    </source>
</evidence>
<dbReference type="PROSITE" id="PS50929">
    <property type="entry name" value="ABC_TM1F"/>
    <property type="match status" value="1"/>
</dbReference>
<dbReference type="EMBL" id="LYMM01000084">
    <property type="protein sequence ID" value="PNU02152.1"/>
    <property type="molecule type" value="Genomic_DNA"/>
</dbReference>
<feature type="transmembrane region" description="Helical" evidence="10">
    <location>
        <begin position="184"/>
        <end position="203"/>
    </location>
</feature>
<evidence type="ECO:0000256" key="8">
    <source>
        <dbReference type="ARBA" id="ARBA00023136"/>
    </source>
</evidence>
<dbReference type="Gene3D" id="1.20.1560.10">
    <property type="entry name" value="ABC transporter type 1, transmembrane domain"/>
    <property type="match status" value="1"/>
</dbReference>
<comment type="subcellular location">
    <subcellularLocation>
        <location evidence="1">Cell membrane</location>
        <topology evidence="1">Multi-pass membrane protein</topology>
    </subcellularLocation>
</comment>
<evidence type="ECO:0000313" key="14">
    <source>
        <dbReference type="Proteomes" id="UP000236327"/>
    </source>
</evidence>
<dbReference type="GO" id="GO:0034040">
    <property type="term" value="F:ATPase-coupled lipid transmembrane transporter activity"/>
    <property type="evidence" value="ECO:0007669"/>
    <property type="project" value="TreeGrafter"/>
</dbReference>
<dbReference type="PANTHER" id="PTHR24221">
    <property type="entry name" value="ATP-BINDING CASSETTE SUB-FAMILY B"/>
    <property type="match status" value="1"/>
</dbReference>
<dbReference type="CDD" id="cd07346">
    <property type="entry name" value="ABC_6TM_exporters"/>
    <property type="match status" value="1"/>
</dbReference>
<dbReference type="InterPro" id="IPR036640">
    <property type="entry name" value="ABC1_TM_sf"/>
</dbReference>
<evidence type="ECO:0000256" key="10">
    <source>
        <dbReference type="SAM" id="Phobius"/>
    </source>
</evidence>
<dbReference type="PROSITE" id="PS50893">
    <property type="entry name" value="ABC_TRANSPORTER_2"/>
    <property type="match status" value="1"/>
</dbReference>
<dbReference type="InterPro" id="IPR039421">
    <property type="entry name" value="Type_1_exporter"/>
</dbReference>
<evidence type="ECO:0000256" key="3">
    <source>
        <dbReference type="ARBA" id="ARBA00022475"/>
    </source>
</evidence>
<evidence type="ECO:0000256" key="7">
    <source>
        <dbReference type="ARBA" id="ARBA00022989"/>
    </source>
</evidence>
<reference evidence="13 14" key="1">
    <citation type="submission" date="2016-05" db="EMBL/GenBank/DDBJ databases">
        <title>Complete genome sequence of Novosphingobium guangzhouense SA925(T).</title>
        <authorList>
            <person name="Sha S."/>
        </authorList>
    </citation>
    <scope>NUCLEOTIDE SEQUENCE [LARGE SCALE GENOMIC DNA]</scope>
    <source>
        <strain evidence="13 14">SA925</strain>
    </source>
</reference>